<dbReference type="AlphaFoldDB" id="A0A4R2RUU2"/>
<dbReference type="NCBIfam" id="NF033521">
    <property type="entry name" value="lasso_leader_L3"/>
    <property type="match status" value="1"/>
</dbReference>
<reference evidence="1 2" key="1">
    <citation type="submission" date="2019-03" db="EMBL/GenBank/DDBJ databases">
        <title>Genomic Encyclopedia of Type Strains, Phase IV (KMG-IV): sequencing the most valuable type-strain genomes for metagenomic binning, comparative biology and taxonomic classification.</title>
        <authorList>
            <person name="Goeker M."/>
        </authorList>
    </citation>
    <scope>NUCLEOTIDE SEQUENCE [LARGE SCALE GENOMIC DNA]</scope>
    <source>
        <strain evidence="1 2">DSM 46831</strain>
    </source>
</reference>
<dbReference type="EMBL" id="SLXV01000024">
    <property type="protein sequence ID" value="TCP66447.1"/>
    <property type="molecule type" value="Genomic_DNA"/>
</dbReference>
<keyword evidence="2" id="KW-1185">Reference proteome</keyword>
<protein>
    <recommendedName>
        <fullName evidence="3">Lasso RiPP family leader peptide-containing protein</fullName>
    </recommendedName>
</protein>
<dbReference type="OrthoDB" id="2991350at2"/>
<proteinExistence type="predicted"/>
<sequence length="34" mass="3972">MEYQTPELVEIGSFEEMTLGTKLNDTADENSHRW</sequence>
<comment type="caution">
    <text evidence="1">The sequence shown here is derived from an EMBL/GenBank/DDBJ whole genome shotgun (WGS) entry which is preliminary data.</text>
</comment>
<name>A0A4R2RUU2_9BACL</name>
<evidence type="ECO:0000313" key="2">
    <source>
        <dbReference type="Proteomes" id="UP000294746"/>
    </source>
</evidence>
<accession>A0A4R2RUU2</accession>
<evidence type="ECO:0000313" key="1">
    <source>
        <dbReference type="EMBL" id="TCP66447.1"/>
    </source>
</evidence>
<dbReference type="RefSeq" id="WP_131849074.1">
    <property type="nucleotide sequence ID" value="NZ_SLXV01000024.1"/>
</dbReference>
<gene>
    <name evidence="1" type="ORF">EDD57_12426</name>
</gene>
<organism evidence="1 2">
    <name type="scientific">Baia soyae</name>
    <dbReference type="NCBI Taxonomy" id="1544746"/>
    <lineage>
        <taxon>Bacteria</taxon>
        <taxon>Bacillati</taxon>
        <taxon>Bacillota</taxon>
        <taxon>Bacilli</taxon>
        <taxon>Bacillales</taxon>
        <taxon>Thermoactinomycetaceae</taxon>
        <taxon>Baia</taxon>
    </lineage>
</organism>
<evidence type="ECO:0008006" key="3">
    <source>
        <dbReference type="Google" id="ProtNLM"/>
    </source>
</evidence>
<dbReference type="Proteomes" id="UP000294746">
    <property type="component" value="Unassembled WGS sequence"/>
</dbReference>